<dbReference type="RefSeq" id="WP_138930660.1">
    <property type="nucleotide sequence ID" value="NZ_SWMU01000001.1"/>
</dbReference>
<dbReference type="InterPro" id="IPR028939">
    <property type="entry name" value="P5C_Rdtase_cat_N"/>
</dbReference>
<proteinExistence type="predicted"/>
<evidence type="ECO:0000313" key="3">
    <source>
        <dbReference type="Proteomes" id="UP000306552"/>
    </source>
</evidence>
<dbReference type="AlphaFoldDB" id="A0A4U5TS61"/>
<organism evidence="2 3">
    <name type="scientific">Mesohalobacter halotolerans</name>
    <dbReference type="NCBI Taxonomy" id="1883405"/>
    <lineage>
        <taxon>Bacteria</taxon>
        <taxon>Pseudomonadati</taxon>
        <taxon>Bacteroidota</taxon>
        <taxon>Flavobacteriia</taxon>
        <taxon>Flavobacteriales</taxon>
        <taxon>Flavobacteriaceae</taxon>
        <taxon>Mesohalobacter</taxon>
    </lineage>
</organism>
<dbReference type="Gene3D" id="3.40.50.720">
    <property type="entry name" value="NAD(P)-binding Rossmann-like Domain"/>
    <property type="match status" value="1"/>
</dbReference>
<dbReference type="EMBL" id="SWMU01000001">
    <property type="protein sequence ID" value="TKS56956.1"/>
    <property type="molecule type" value="Genomic_DNA"/>
</dbReference>
<comment type="caution">
    <text evidence="2">The sequence shown here is derived from an EMBL/GenBank/DDBJ whole genome shotgun (WGS) entry which is preliminary data.</text>
</comment>
<dbReference type="Pfam" id="PF03807">
    <property type="entry name" value="F420_oxidored"/>
    <property type="match status" value="1"/>
</dbReference>
<feature type="domain" description="Pyrroline-5-carboxylate reductase catalytic N-terminal" evidence="1">
    <location>
        <begin position="8"/>
        <end position="84"/>
    </location>
</feature>
<reference evidence="2 3" key="1">
    <citation type="submission" date="2019-04" db="EMBL/GenBank/DDBJ databases">
        <title>Psychroflexus halotolerans sp. nov., isolated from a marine solar saltern.</title>
        <authorList>
            <person name="Feng X."/>
        </authorList>
    </citation>
    <scope>NUCLEOTIDE SEQUENCE [LARGE SCALE GENOMIC DNA]</scope>
    <source>
        <strain evidence="2 3">WDS2C27</strain>
    </source>
</reference>
<dbReference type="Proteomes" id="UP000306552">
    <property type="component" value="Unassembled WGS sequence"/>
</dbReference>
<evidence type="ECO:0000313" key="2">
    <source>
        <dbReference type="EMBL" id="TKS56956.1"/>
    </source>
</evidence>
<sequence>MKAPNNCTVGILGCGWLGQALAKTLNAKSYTVKGTTTQKEKLKVLNELAIEANLVKIYPDHIKGDLKSFLKHLDILIIAIPPKINRGETNLKKGLENIFQKKELSAISKLIYVSSTGVFANGLNQIYDENSTPNNKSLRGKALISLENTIRAQKQIQDTFILRLGGLFENGGRHPIHFLSGKPNVPNPKAPINLIEKTDAVELIVKIIETKAVDQSVFHGVFPKHTERETYYVDKAKALNLKPPLFENSSTNNGKIIKSDLTQEVLDFTYAKEP</sequence>
<name>A0A4U5TS61_9FLAO</name>
<protein>
    <submittedName>
        <fullName evidence="2">SDR family NAD(P)-dependent oxidoreductase</fullName>
    </submittedName>
</protein>
<accession>A0A4U5TS61</accession>
<dbReference type="SUPFAM" id="SSF51735">
    <property type="entry name" value="NAD(P)-binding Rossmann-fold domains"/>
    <property type="match status" value="1"/>
</dbReference>
<keyword evidence="3" id="KW-1185">Reference proteome</keyword>
<dbReference type="InterPro" id="IPR036291">
    <property type="entry name" value="NAD(P)-bd_dom_sf"/>
</dbReference>
<gene>
    <name evidence="2" type="ORF">FCN74_00585</name>
</gene>
<evidence type="ECO:0000259" key="1">
    <source>
        <dbReference type="Pfam" id="PF03807"/>
    </source>
</evidence>
<dbReference type="OrthoDB" id="751203at2"/>